<dbReference type="AlphaFoldDB" id="A0A9Q4H7Z5"/>
<feature type="non-terminal residue" evidence="2">
    <location>
        <position position="77"/>
    </location>
</feature>
<dbReference type="RefSeq" id="WP_267992201.1">
    <property type="nucleotide sequence ID" value="NZ_JAPQFC010000862.1"/>
</dbReference>
<evidence type="ECO:0000256" key="1">
    <source>
        <dbReference type="SAM" id="MobiDB-lite"/>
    </source>
</evidence>
<feature type="non-terminal residue" evidence="2">
    <location>
        <position position="1"/>
    </location>
</feature>
<comment type="caution">
    <text evidence="2">The sequence shown here is derived from an EMBL/GenBank/DDBJ whole genome shotgun (WGS) entry which is preliminary data.</text>
</comment>
<reference evidence="2" key="2">
    <citation type="submission" date="2022-12" db="EMBL/GenBank/DDBJ databases">
        <authorList>
            <person name="Kardos G."/>
            <person name="Sarkozi R."/>
            <person name="Laczko L."/>
            <person name="Marton S."/>
            <person name="Makrai L."/>
            <person name="Banyai K."/>
            <person name="Fodor L."/>
        </authorList>
    </citation>
    <scope>NUCLEOTIDE SEQUENCE</scope>
    <source>
        <strain evidence="2">84/14</strain>
    </source>
</reference>
<evidence type="ECO:0000313" key="2">
    <source>
        <dbReference type="EMBL" id="MCY6524954.1"/>
    </source>
</evidence>
<organism evidence="2 3">
    <name type="scientific">Actinobacillus pleuropneumoniae</name>
    <name type="common">Haemophilus pleuropneumoniae</name>
    <dbReference type="NCBI Taxonomy" id="715"/>
    <lineage>
        <taxon>Bacteria</taxon>
        <taxon>Pseudomonadati</taxon>
        <taxon>Pseudomonadota</taxon>
        <taxon>Gammaproteobacteria</taxon>
        <taxon>Pasteurellales</taxon>
        <taxon>Pasteurellaceae</taxon>
        <taxon>Actinobacillus</taxon>
    </lineage>
</organism>
<dbReference type="Proteomes" id="UP001077788">
    <property type="component" value="Unassembled WGS sequence"/>
</dbReference>
<reference evidence="2" key="1">
    <citation type="journal article" date="2021" name="Vet Sci">
        <title>O-Serogroups and Pathovirotypes of Escherichia coli Isolated from Post-Weaning Piglets Showing Diarrhoea and/or Oedema in South Korea.</title>
        <authorList>
            <person name="Byun J.W."/>
            <person name="Moon B.Y."/>
            <person name="Do K.H."/>
            <person name="Lee K."/>
            <person name="Lee H.Y."/>
            <person name="Kim W.I."/>
            <person name="So B."/>
            <person name="Lee W.K."/>
        </authorList>
    </citation>
    <scope>NUCLEOTIDE SEQUENCE</scope>
    <source>
        <strain evidence="2">84/14</strain>
    </source>
</reference>
<accession>A0A9Q4H7Z5</accession>
<gene>
    <name evidence="2" type="ORF">OYG11_12165</name>
</gene>
<dbReference type="EMBL" id="JAPQFC010000862">
    <property type="protein sequence ID" value="MCY6524954.1"/>
    <property type="molecule type" value="Genomic_DNA"/>
</dbReference>
<evidence type="ECO:0000313" key="3">
    <source>
        <dbReference type="Proteomes" id="UP001077788"/>
    </source>
</evidence>
<feature type="region of interest" description="Disordered" evidence="1">
    <location>
        <begin position="1"/>
        <end position="20"/>
    </location>
</feature>
<name>A0A9Q4H7Z5_ACTPL</name>
<protein>
    <submittedName>
        <fullName evidence="2">Uncharacterized protein</fullName>
    </submittedName>
</protein>
<sequence>DKEEDESHCHDHSKGKGKEEIFLTPPNSLVHNKKASLIKLDVKFDLPIYVGELNAKKLDNWIRQIDVYYRVQNINSD</sequence>
<proteinExistence type="predicted"/>